<dbReference type="GO" id="GO:0016746">
    <property type="term" value="F:acyltransferase activity"/>
    <property type="evidence" value="ECO:0007669"/>
    <property type="project" value="UniProtKB-KW"/>
</dbReference>
<dbReference type="InterPro" id="IPR020019">
    <property type="entry name" value="AcTrfase_PglD-like"/>
</dbReference>
<comment type="similarity">
    <text evidence="1">Belongs to the transferase hexapeptide repeat family.</text>
</comment>
<dbReference type="InterPro" id="IPR050179">
    <property type="entry name" value="Trans_hexapeptide_repeat"/>
</dbReference>
<dbReference type="RefSeq" id="WP_141422689.1">
    <property type="nucleotide sequence ID" value="NZ_VIAR01000016.1"/>
</dbReference>
<dbReference type="InterPro" id="IPR041561">
    <property type="entry name" value="PglD_N"/>
</dbReference>
<evidence type="ECO:0000256" key="4">
    <source>
        <dbReference type="ARBA" id="ARBA00022737"/>
    </source>
</evidence>
<dbReference type="GO" id="GO:0009085">
    <property type="term" value="P:lysine biosynthetic process"/>
    <property type="evidence" value="ECO:0007669"/>
    <property type="project" value="UniProtKB-KW"/>
</dbReference>
<dbReference type="PANTHER" id="PTHR43300">
    <property type="entry name" value="ACETYLTRANSFERASE"/>
    <property type="match status" value="1"/>
</dbReference>
<dbReference type="InterPro" id="IPR018357">
    <property type="entry name" value="Hexapep_transf_CS"/>
</dbReference>
<evidence type="ECO:0000256" key="3">
    <source>
        <dbReference type="ARBA" id="ARBA00022679"/>
    </source>
</evidence>
<evidence type="ECO:0000256" key="6">
    <source>
        <dbReference type="ARBA" id="ARBA00023154"/>
    </source>
</evidence>
<evidence type="ECO:0000313" key="11">
    <source>
        <dbReference type="EMBL" id="TQD33809.1"/>
    </source>
</evidence>
<dbReference type="InterPro" id="IPR001451">
    <property type="entry name" value="Hexapep"/>
</dbReference>
<evidence type="ECO:0000256" key="9">
    <source>
        <dbReference type="PIRSR" id="PIRSR620019-2"/>
    </source>
</evidence>
<dbReference type="CDD" id="cd03360">
    <property type="entry name" value="LbH_AT_putative"/>
    <property type="match status" value="1"/>
</dbReference>
<organism evidence="11 12">
    <name type="scientific">Haloflavibacter putidus</name>
    <dbReference type="NCBI Taxonomy" id="2576776"/>
    <lineage>
        <taxon>Bacteria</taxon>
        <taxon>Pseudomonadati</taxon>
        <taxon>Bacteroidota</taxon>
        <taxon>Flavobacteriia</taxon>
        <taxon>Flavobacteriales</taxon>
        <taxon>Flavobacteriaceae</taxon>
        <taxon>Haloflavibacter</taxon>
    </lineage>
</organism>
<feature type="binding site" evidence="9">
    <location>
        <position position="68"/>
    </location>
    <ligand>
        <name>substrate</name>
    </ligand>
</feature>
<feature type="binding site" evidence="9">
    <location>
        <begin position="29"/>
        <end position="30"/>
    </location>
    <ligand>
        <name>substrate</name>
    </ligand>
</feature>
<evidence type="ECO:0000256" key="1">
    <source>
        <dbReference type="ARBA" id="ARBA00007274"/>
    </source>
</evidence>
<keyword evidence="6" id="KW-0457">Lysine biosynthesis</keyword>
<keyword evidence="4" id="KW-0677">Repeat</keyword>
<reference evidence="11 12" key="1">
    <citation type="submission" date="2019-06" db="EMBL/GenBank/DDBJ databases">
        <title>Flavibacter putida gen. nov., sp. nov., a novel marine bacterium of the family Flavobacteriaceae isolated from coastal seawater.</title>
        <authorList>
            <person name="Feng X."/>
        </authorList>
    </citation>
    <scope>NUCLEOTIDE SEQUENCE [LARGE SCALE GENOMIC DNA]</scope>
    <source>
        <strain evidence="11 12">PLHSN227</strain>
    </source>
</reference>
<keyword evidence="2" id="KW-0028">Amino-acid biosynthesis</keyword>
<evidence type="ECO:0000256" key="8">
    <source>
        <dbReference type="PIRSR" id="PIRSR620019-1"/>
    </source>
</evidence>
<dbReference type="EMBL" id="VIAR01000016">
    <property type="protein sequence ID" value="TQD33809.1"/>
    <property type="molecule type" value="Genomic_DNA"/>
</dbReference>
<name>A0A507Z9S1_9FLAO</name>
<proteinExistence type="inferred from homology"/>
<comment type="caution">
    <text evidence="11">The sequence shown here is derived from an EMBL/GenBank/DDBJ whole genome shotgun (WGS) entry which is preliminary data.</text>
</comment>
<accession>A0A507Z9S1</accession>
<dbReference type="PANTHER" id="PTHR43300:SF10">
    <property type="entry name" value="2,3,4,5-TETRAHYDROPYRIDINE-2,6-DICARBOXYLATE N-ACETYLTRANSFERASE"/>
    <property type="match status" value="1"/>
</dbReference>
<dbReference type="NCBIfam" id="TIGR03570">
    <property type="entry name" value="NeuD_NnaD"/>
    <property type="match status" value="1"/>
</dbReference>
<gene>
    <name evidence="11" type="ORF">FKR84_12685</name>
</gene>
<dbReference type="SUPFAM" id="SSF51161">
    <property type="entry name" value="Trimeric LpxA-like enzymes"/>
    <property type="match status" value="1"/>
</dbReference>
<dbReference type="Gene3D" id="3.40.50.20">
    <property type="match status" value="1"/>
</dbReference>
<keyword evidence="3 11" id="KW-0808">Transferase</keyword>
<keyword evidence="12" id="KW-1185">Reference proteome</keyword>
<keyword evidence="7" id="KW-0012">Acyltransferase</keyword>
<dbReference type="Gene3D" id="2.160.10.10">
    <property type="entry name" value="Hexapeptide repeat proteins"/>
    <property type="match status" value="1"/>
</dbReference>
<dbReference type="GO" id="GO:0019877">
    <property type="term" value="P:diaminopimelate biosynthetic process"/>
    <property type="evidence" value="ECO:0007669"/>
    <property type="project" value="UniProtKB-KW"/>
</dbReference>
<evidence type="ECO:0000256" key="5">
    <source>
        <dbReference type="ARBA" id="ARBA00022915"/>
    </source>
</evidence>
<dbReference type="Pfam" id="PF00132">
    <property type="entry name" value="Hexapep"/>
    <property type="match status" value="1"/>
</dbReference>
<dbReference type="Pfam" id="PF17836">
    <property type="entry name" value="PglD_N"/>
    <property type="match status" value="1"/>
</dbReference>
<dbReference type="Proteomes" id="UP000317169">
    <property type="component" value="Unassembled WGS sequence"/>
</dbReference>
<feature type="site" description="Increases basicity of active site His" evidence="8">
    <location>
        <position position="136"/>
    </location>
</feature>
<evidence type="ECO:0000256" key="2">
    <source>
        <dbReference type="ARBA" id="ARBA00022605"/>
    </source>
</evidence>
<evidence type="ECO:0000259" key="10">
    <source>
        <dbReference type="Pfam" id="PF17836"/>
    </source>
</evidence>
<evidence type="ECO:0000313" key="12">
    <source>
        <dbReference type="Proteomes" id="UP000317169"/>
    </source>
</evidence>
<keyword evidence="5" id="KW-0220">Diaminopimelate biosynthesis</keyword>
<feature type="active site" description="Proton acceptor" evidence="8">
    <location>
        <position position="135"/>
    </location>
</feature>
<protein>
    <submittedName>
        <fullName evidence="11">Hexapeptide transferase</fullName>
    </submittedName>
</protein>
<dbReference type="InterPro" id="IPR011004">
    <property type="entry name" value="Trimer_LpxA-like_sf"/>
</dbReference>
<evidence type="ECO:0000256" key="7">
    <source>
        <dbReference type="ARBA" id="ARBA00023315"/>
    </source>
</evidence>
<sequence length="210" mass="22639">MLIVGAKGFATELLQSLPEDNLQSLVFFDDVSQDNPEKLYEQYPILKTKEEAKKYFSTVSQHFTLGLGNSSLRKKLYSQFIKLGGIFKGTTSKIANVGSYTNIKEGCNILAGAHISNGVTIGRGALIYYNVIITHDVQIGDFAELSPGCKILGRVQIGNQVQVGSGAIILPDLKIGENVVIGAGAVVTKDVEANSVVIGNPARKLKNKRK</sequence>
<feature type="domain" description="PglD N-terminal" evidence="10">
    <location>
        <begin position="2"/>
        <end position="79"/>
    </location>
</feature>
<dbReference type="AlphaFoldDB" id="A0A507Z9S1"/>
<dbReference type="PROSITE" id="PS00101">
    <property type="entry name" value="HEXAPEP_TRANSFERASES"/>
    <property type="match status" value="1"/>
</dbReference>
<dbReference type="OrthoDB" id="708224at2"/>